<keyword evidence="1" id="KW-0812">Transmembrane</keyword>
<dbReference type="RefSeq" id="WP_088569835.1">
    <property type="nucleotide sequence ID" value="NZ_FYEK01000002.1"/>
</dbReference>
<keyword evidence="1" id="KW-1133">Transmembrane helix</keyword>
<accession>A0A212PRX2</accession>
<keyword evidence="3" id="KW-1185">Reference proteome</keyword>
<evidence type="ECO:0000313" key="2">
    <source>
        <dbReference type="EMBL" id="SNB49653.1"/>
    </source>
</evidence>
<evidence type="ECO:0000256" key="1">
    <source>
        <dbReference type="SAM" id="Phobius"/>
    </source>
</evidence>
<organism evidence="2 3">
    <name type="scientific">Thermoflexus hugenholtzii JAD2</name>
    <dbReference type="NCBI Taxonomy" id="877466"/>
    <lineage>
        <taxon>Bacteria</taxon>
        <taxon>Bacillati</taxon>
        <taxon>Chloroflexota</taxon>
        <taxon>Thermoflexia</taxon>
        <taxon>Thermoflexales</taxon>
        <taxon>Thermoflexaceae</taxon>
        <taxon>Thermoflexus</taxon>
    </lineage>
</organism>
<dbReference type="AlphaFoldDB" id="A0A212PRX2"/>
<reference evidence="3" key="1">
    <citation type="submission" date="2017-06" db="EMBL/GenBank/DDBJ databases">
        <authorList>
            <person name="Varghese N."/>
            <person name="Submissions S."/>
        </authorList>
    </citation>
    <scope>NUCLEOTIDE SEQUENCE [LARGE SCALE GENOMIC DNA]</scope>
    <source>
        <strain evidence="3">JAD2</strain>
    </source>
</reference>
<name>A0A212PRX2_9CHLR</name>
<dbReference type="InParanoid" id="A0A212PRX2"/>
<protein>
    <recommendedName>
        <fullName evidence="4">Transglycosylase associated protein</fullName>
    </recommendedName>
</protein>
<dbReference type="EMBL" id="FYEK01000002">
    <property type="protein sequence ID" value="SNB49653.1"/>
    <property type="molecule type" value="Genomic_DNA"/>
</dbReference>
<sequence>MWTTPVLLLFLGVGAGLIRHALAGGGARRLAWDLSLGCLGMVLGHAAGRLLVPGFGQIGTTAVLPGLLGALLLLGLTSLPLPRR</sequence>
<feature type="transmembrane region" description="Helical" evidence="1">
    <location>
        <begin position="58"/>
        <end position="81"/>
    </location>
</feature>
<proteinExistence type="predicted"/>
<evidence type="ECO:0000313" key="3">
    <source>
        <dbReference type="Proteomes" id="UP000197025"/>
    </source>
</evidence>
<dbReference type="Proteomes" id="UP000197025">
    <property type="component" value="Unassembled WGS sequence"/>
</dbReference>
<keyword evidence="1" id="KW-0472">Membrane</keyword>
<evidence type="ECO:0008006" key="4">
    <source>
        <dbReference type="Google" id="ProtNLM"/>
    </source>
</evidence>
<gene>
    <name evidence="2" type="ORF">SAMN02746019_00029800</name>
</gene>